<dbReference type="Pfam" id="PF00651">
    <property type="entry name" value="BTB"/>
    <property type="match status" value="1"/>
</dbReference>
<dbReference type="InterPro" id="IPR051481">
    <property type="entry name" value="BTB-POZ/Galectin-3-binding"/>
</dbReference>
<dbReference type="OrthoDB" id="6359816at2759"/>
<sequence>MQPNPAEAFLLKDIRTLVNNTLFSDIKIKGNDGKEINAHRVILAVRSEVFKRMLLNGMKESSQEVIEFPEFSSDVLHVIIEYLYAGKVTEHTLTIEIVAEAFHSADYFLLEQLKLQIIEFFNNHLRNNTENKLNLSAKVLSRLLECMESSDNEFIDLLCDSINSVSLKSIEYCNLTVNALEYCLSNVKRKEIMMFSLSEYELFHYIILWAASGISEEALSFYKSCLPSSETVKSLDRNSNPLIYIHNIQGHAKYQSMMLTKTSPLLNLVKLERIHPFIISNIIEPLNGLIDSKTLIDVYRKQALFAGKSAYFDCVSFQWDDKAHGSNIYLNNTSLITSNSLSHEWIRTTIPISRQSSIFEWNIMVEEMCNGFWVGICTEKGFNVEYNSWLGKQAYGWVFGSNGVICHNTQQENGPYTNKYGKELKENDRITVHLDMGKRTCSFSINGKRYPIAFRDLPDEIYPAVSLKAPGRARIEPHQYNSIK</sequence>
<dbReference type="InterPro" id="IPR013320">
    <property type="entry name" value="ConA-like_dom_sf"/>
</dbReference>
<dbReference type="Pfam" id="PF00622">
    <property type="entry name" value="SPRY"/>
    <property type="match status" value="1"/>
</dbReference>
<dbReference type="PANTHER" id="PTHR24410">
    <property type="entry name" value="HL07962P-RELATED"/>
    <property type="match status" value="1"/>
</dbReference>
<dbReference type="SMR" id="A0A015JR91"/>
<dbReference type="EMBL" id="JEMT01016778">
    <property type="protein sequence ID" value="EXX69820.1"/>
    <property type="molecule type" value="Genomic_DNA"/>
</dbReference>
<protein>
    <recommendedName>
        <fullName evidence="5">BTB-domain-containing protein</fullName>
    </recommendedName>
</protein>
<dbReference type="SUPFAM" id="SSF54695">
    <property type="entry name" value="POZ domain"/>
    <property type="match status" value="1"/>
</dbReference>
<feature type="domain" description="BTB" evidence="1">
    <location>
        <begin position="24"/>
        <end position="92"/>
    </location>
</feature>
<dbReference type="PROSITE" id="PS50097">
    <property type="entry name" value="BTB"/>
    <property type="match status" value="1"/>
</dbReference>
<reference evidence="3 4" key="1">
    <citation type="submission" date="2014-02" db="EMBL/GenBank/DDBJ databases">
        <title>Single nucleus genome sequencing reveals high similarity among nuclei of an endomycorrhizal fungus.</title>
        <authorList>
            <person name="Lin K."/>
            <person name="Geurts R."/>
            <person name="Zhang Z."/>
            <person name="Limpens E."/>
            <person name="Saunders D.G."/>
            <person name="Mu D."/>
            <person name="Pang E."/>
            <person name="Cao H."/>
            <person name="Cha H."/>
            <person name="Lin T."/>
            <person name="Zhou Q."/>
            <person name="Shang Y."/>
            <person name="Li Y."/>
            <person name="Ivanov S."/>
            <person name="Sharma T."/>
            <person name="Velzen R.V."/>
            <person name="Ruijter N.D."/>
            <person name="Aanen D.K."/>
            <person name="Win J."/>
            <person name="Kamoun S."/>
            <person name="Bisseling T."/>
            <person name="Huang S."/>
        </authorList>
    </citation>
    <scope>NUCLEOTIDE SEQUENCE [LARGE SCALE GENOMIC DNA]</scope>
    <source>
        <strain evidence="4">DAOM197198w</strain>
    </source>
</reference>
<dbReference type="InterPro" id="IPR043136">
    <property type="entry name" value="B30.2/SPRY_sf"/>
</dbReference>
<dbReference type="Gene3D" id="3.30.710.10">
    <property type="entry name" value="Potassium Channel Kv1.1, Chain A"/>
    <property type="match status" value="1"/>
</dbReference>
<dbReference type="InterPro" id="IPR011333">
    <property type="entry name" value="SKP1/BTB/POZ_sf"/>
</dbReference>
<dbReference type="CDD" id="cd18186">
    <property type="entry name" value="BTB_POZ_ZBTB_KLHL-like"/>
    <property type="match status" value="1"/>
</dbReference>
<dbReference type="CDD" id="cd11709">
    <property type="entry name" value="SPRY"/>
    <property type="match status" value="1"/>
</dbReference>
<dbReference type="SUPFAM" id="SSF49899">
    <property type="entry name" value="Concanavalin A-like lectins/glucanases"/>
    <property type="match status" value="1"/>
</dbReference>
<dbReference type="HOGENOM" id="CLU_027011_1_0_1"/>
<dbReference type="Gene3D" id="2.60.120.920">
    <property type="match status" value="1"/>
</dbReference>
<dbReference type="PANTHER" id="PTHR24410:SF23">
    <property type="entry name" value="BTB DOMAIN-CONTAINING PROTEIN-RELATED"/>
    <property type="match status" value="1"/>
</dbReference>
<feature type="domain" description="B30.2/SPRY" evidence="2">
    <location>
        <begin position="297"/>
        <end position="484"/>
    </location>
</feature>
<accession>A0A015JR91</accession>
<dbReference type="InterPro" id="IPR001870">
    <property type="entry name" value="B30.2/SPRY"/>
</dbReference>
<organism evidence="3 4">
    <name type="scientific">Rhizophagus irregularis (strain DAOM 197198w)</name>
    <name type="common">Glomus intraradices</name>
    <dbReference type="NCBI Taxonomy" id="1432141"/>
    <lineage>
        <taxon>Eukaryota</taxon>
        <taxon>Fungi</taxon>
        <taxon>Fungi incertae sedis</taxon>
        <taxon>Mucoromycota</taxon>
        <taxon>Glomeromycotina</taxon>
        <taxon>Glomeromycetes</taxon>
        <taxon>Glomerales</taxon>
        <taxon>Glomeraceae</taxon>
        <taxon>Rhizophagus</taxon>
    </lineage>
</organism>
<dbReference type="SMART" id="SM00449">
    <property type="entry name" value="SPRY"/>
    <property type="match status" value="1"/>
</dbReference>
<dbReference type="AlphaFoldDB" id="A0A015JR91"/>
<comment type="caution">
    <text evidence="3">The sequence shown here is derived from an EMBL/GenBank/DDBJ whole genome shotgun (WGS) entry which is preliminary data.</text>
</comment>
<dbReference type="Proteomes" id="UP000022910">
    <property type="component" value="Unassembled WGS sequence"/>
</dbReference>
<name>A0A015JR91_RHIIW</name>
<dbReference type="InterPro" id="IPR003877">
    <property type="entry name" value="SPRY_dom"/>
</dbReference>
<dbReference type="PROSITE" id="PS50188">
    <property type="entry name" value="B302_SPRY"/>
    <property type="match status" value="1"/>
</dbReference>
<evidence type="ECO:0000259" key="1">
    <source>
        <dbReference type="PROSITE" id="PS50097"/>
    </source>
</evidence>
<dbReference type="InterPro" id="IPR000210">
    <property type="entry name" value="BTB/POZ_dom"/>
</dbReference>
<evidence type="ECO:0000313" key="3">
    <source>
        <dbReference type="EMBL" id="EXX69820.1"/>
    </source>
</evidence>
<proteinExistence type="predicted"/>
<evidence type="ECO:0008006" key="5">
    <source>
        <dbReference type="Google" id="ProtNLM"/>
    </source>
</evidence>
<evidence type="ECO:0000259" key="2">
    <source>
        <dbReference type="PROSITE" id="PS50188"/>
    </source>
</evidence>
<keyword evidence="4" id="KW-1185">Reference proteome</keyword>
<gene>
    <name evidence="3" type="ORF">RirG_092910</name>
</gene>
<evidence type="ECO:0000313" key="4">
    <source>
        <dbReference type="Proteomes" id="UP000022910"/>
    </source>
</evidence>
<dbReference type="SMART" id="SM00225">
    <property type="entry name" value="BTB"/>
    <property type="match status" value="1"/>
</dbReference>